<name>A0ABS3Z664_9GAMM</name>
<comment type="caution">
    <text evidence="1">The sequence shown here is derived from an EMBL/GenBank/DDBJ whole genome shotgun (WGS) entry which is preliminary data.</text>
</comment>
<reference evidence="1 2" key="1">
    <citation type="submission" date="2020-09" db="EMBL/GenBank/DDBJ databases">
        <authorList>
            <person name="Tanuku N.R.S."/>
        </authorList>
    </citation>
    <scope>NUCLEOTIDE SEQUENCE [LARGE SCALE GENOMIC DNA]</scope>
    <source>
        <strain evidence="1 2">AK62</strain>
    </source>
</reference>
<proteinExistence type="predicted"/>
<dbReference type="InterPro" id="IPR029044">
    <property type="entry name" value="Nucleotide-diphossugar_trans"/>
</dbReference>
<dbReference type="Proteomes" id="UP000810171">
    <property type="component" value="Unassembled WGS sequence"/>
</dbReference>
<sequence length="242" mass="28274">MSEAVHFVCLKWGDKYPASYVNRLYHMVSRNLTQPFRFHCLTENASGLEPGIEHLPLETSDLTGWWYKLSLFQRDFFGLEGDLVYLDLDVVITGNIDFLINQPGDFIIIRNWSRNKMWNSSVMRFRIGEYAHVWERFQGEQERVVRDMNGDQEWIYACVPEAKNWPADKIVSYKKSLKSKAFRPLEKLGLDRLGLKAPDWMDTPLPAHAAIVIFHGKPDPEDVATQAYGLWKRASFIERCWK</sequence>
<dbReference type="RefSeq" id="WP_209285808.1">
    <property type="nucleotide sequence ID" value="NZ_JACVEW010000001.1"/>
</dbReference>
<gene>
    <name evidence="1" type="ORF">H9C73_00475</name>
</gene>
<dbReference type="EMBL" id="JACVEW010000001">
    <property type="protein sequence ID" value="MBP0047194.1"/>
    <property type="molecule type" value="Genomic_DNA"/>
</dbReference>
<dbReference type="Gene3D" id="3.90.550.10">
    <property type="entry name" value="Spore Coat Polysaccharide Biosynthesis Protein SpsA, Chain A"/>
    <property type="match status" value="1"/>
</dbReference>
<accession>A0ABS3Z664</accession>
<protein>
    <recommendedName>
        <fullName evidence="3">Glycosyltransferase</fullName>
    </recommendedName>
</protein>
<dbReference type="SUPFAM" id="SSF53448">
    <property type="entry name" value="Nucleotide-diphospho-sugar transferases"/>
    <property type="match status" value="1"/>
</dbReference>
<keyword evidence="2" id="KW-1185">Reference proteome</keyword>
<evidence type="ECO:0000313" key="2">
    <source>
        <dbReference type="Proteomes" id="UP000810171"/>
    </source>
</evidence>
<evidence type="ECO:0008006" key="3">
    <source>
        <dbReference type="Google" id="ProtNLM"/>
    </source>
</evidence>
<organism evidence="1 2">
    <name type="scientific">Marinobacterium alkalitolerans</name>
    <dbReference type="NCBI Taxonomy" id="1542925"/>
    <lineage>
        <taxon>Bacteria</taxon>
        <taxon>Pseudomonadati</taxon>
        <taxon>Pseudomonadota</taxon>
        <taxon>Gammaproteobacteria</taxon>
        <taxon>Oceanospirillales</taxon>
        <taxon>Oceanospirillaceae</taxon>
        <taxon>Marinobacterium</taxon>
    </lineage>
</organism>
<evidence type="ECO:0000313" key="1">
    <source>
        <dbReference type="EMBL" id="MBP0047194.1"/>
    </source>
</evidence>